<dbReference type="Gene3D" id="3.20.20.190">
    <property type="entry name" value="Phosphatidylinositol (PI) phosphodiesterase"/>
    <property type="match status" value="1"/>
</dbReference>
<evidence type="ECO:0000313" key="2">
    <source>
        <dbReference type="EMBL" id="SHI80513.1"/>
    </source>
</evidence>
<reference evidence="2 3" key="1">
    <citation type="submission" date="2016-11" db="EMBL/GenBank/DDBJ databases">
        <authorList>
            <person name="Varghese N."/>
            <person name="Submissions S."/>
        </authorList>
    </citation>
    <scope>NUCLEOTIDE SEQUENCE [LARGE SCALE GENOMIC DNA]</scope>
    <source>
        <strain evidence="2 3">PA</strain>
    </source>
</reference>
<dbReference type="PROSITE" id="PS51704">
    <property type="entry name" value="GP_PDE"/>
    <property type="match status" value="1"/>
</dbReference>
<dbReference type="InterPro" id="IPR017946">
    <property type="entry name" value="PLC-like_Pdiesterase_TIM-brl"/>
</dbReference>
<comment type="caution">
    <text evidence="2">The sequence shown here is derived from an EMBL/GenBank/DDBJ whole genome shotgun (WGS) entry which is preliminary data.</text>
</comment>
<accession>A0ABY1I9C7</accession>
<dbReference type="Pfam" id="PF03009">
    <property type="entry name" value="GDPD"/>
    <property type="match status" value="1"/>
</dbReference>
<dbReference type="SUPFAM" id="SSF51695">
    <property type="entry name" value="PLC-like phosphodiesterases"/>
    <property type="match status" value="1"/>
</dbReference>
<evidence type="ECO:0000313" key="3">
    <source>
        <dbReference type="Proteomes" id="UP000184390"/>
    </source>
</evidence>
<dbReference type="EMBL" id="FQYL01000005">
    <property type="protein sequence ID" value="SHI80513.1"/>
    <property type="molecule type" value="Genomic_DNA"/>
</dbReference>
<dbReference type="Proteomes" id="UP000184390">
    <property type="component" value="Unassembled WGS sequence"/>
</dbReference>
<name>A0ABY1I9C7_9ACTO</name>
<dbReference type="PANTHER" id="PTHR46211">
    <property type="entry name" value="GLYCEROPHOSPHORYL DIESTER PHOSPHODIESTERASE"/>
    <property type="match status" value="1"/>
</dbReference>
<protein>
    <submittedName>
        <fullName evidence="2">Glycerophosphoryl diester phosphodiesterase</fullName>
    </submittedName>
</protein>
<feature type="domain" description="GP-PDE" evidence="1">
    <location>
        <begin position="27"/>
        <end position="276"/>
    </location>
</feature>
<dbReference type="RefSeq" id="WP_240494174.1">
    <property type="nucleotide sequence ID" value="NZ_BDIO01000006.1"/>
</dbReference>
<organism evidence="2 3">
    <name type="scientific">Actinomyces denticolens</name>
    <dbReference type="NCBI Taxonomy" id="52767"/>
    <lineage>
        <taxon>Bacteria</taxon>
        <taxon>Bacillati</taxon>
        <taxon>Actinomycetota</taxon>
        <taxon>Actinomycetes</taxon>
        <taxon>Actinomycetales</taxon>
        <taxon>Actinomycetaceae</taxon>
        <taxon>Actinomyces</taxon>
    </lineage>
</organism>
<evidence type="ECO:0000259" key="1">
    <source>
        <dbReference type="PROSITE" id="PS51704"/>
    </source>
</evidence>
<dbReference type="PANTHER" id="PTHR46211:SF1">
    <property type="entry name" value="GLYCEROPHOSPHODIESTER PHOSPHODIESTERASE, CYTOPLASMIC"/>
    <property type="match status" value="1"/>
</dbReference>
<keyword evidence="3" id="KW-1185">Reference proteome</keyword>
<dbReference type="InterPro" id="IPR030395">
    <property type="entry name" value="GP_PDE_dom"/>
</dbReference>
<gene>
    <name evidence="2" type="ORF">SAMN05216246_10567</name>
</gene>
<sequence length="279" mass="29895">MTGTGDARPLSPYAPLPCSRPVPPGSRIVLGHRGAPSLAPENTLASIRRAARAGASWVEIDVDVIGDGTPIVIHDSSLDRTTDRTGSYYDLSRAELEDIDAGSWFIADDGSRPYAGERLPTLARALEAIAAEGLSVIVEMKPCEAGARACAGLVDAVAEHLDLFAVRAPGSQAVVSSFNPLLLDRMGRRRPATRLALLMEAGLPTGDWRSRAEALGVEAINPADEGLERELVEQMRALGYGVNVWTINSPERAEELFSWGVSGIFTDRIHELGQLVTEM</sequence>
<proteinExistence type="predicted"/>